<proteinExistence type="predicted"/>
<evidence type="ECO:0000313" key="2">
    <source>
        <dbReference type="EMBL" id="GAM79311.1"/>
    </source>
</evidence>
<feature type="transmembrane region" description="Helical" evidence="1">
    <location>
        <begin position="12"/>
        <end position="35"/>
    </location>
</feature>
<accession>A0A0B8QL92</accession>
<name>A0A0B8QL92_LACLL</name>
<gene>
    <name evidence="2" type="ORF">JCM5805K_0418</name>
</gene>
<sequence>MNYANCTTWTNINIYCFFILIYIGLFIAIILTAFINAVRKNENVDESFLDIFERLNKEYFYTLFKKGYKPKKEALPEWIRWISKP</sequence>
<dbReference type="EMBL" id="BBSI01000012">
    <property type="protein sequence ID" value="GAM79311.1"/>
    <property type="molecule type" value="Genomic_DNA"/>
</dbReference>
<keyword evidence="1" id="KW-0812">Transmembrane</keyword>
<reference evidence="2 3" key="1">
    <citation type="submission" date="2015-01" db="EMBL/GenBank/DDBJ databases">
        <title>Lactococcus lactis subsp.lactis JCM 5805 whole genome shotgun sequence.</title>
        <authorList>
            <person name="Fujii T."/>
            <person name="Tomita Y."/>
            <person name="Ikushima S."/>
            <person name="Fujiwara D."/>
        </authorList>
    </citation>
    <scope>NUCLEOTIDE SEQUENCE [LARGE SCALE GENOMIC DNA]</scope>
    <source>
        <strain evidence="2 3">JCM 5805</strain>
    </source>
</reference>
<keyword evidence="1" id="KW-0472">Membrane</keyword>
<comment type="caution">
    <text evidence="2">The sequence shown here is derived from an EMBL/GenBank/DDBJ whole genome shotgun (WGS) entry which is preliminary data.</text>
</comment>
<dbReference type="AlphaFoldDB" id="A0A0B8QL92"/>
<dbReference type="Proteomes" id="UP000031847">
    <property type="component" value="Unassembled WGS sequence"/>
</dbReference>
<organism evidence="2 3">
    <name type="scientific">Lactococcus lactis subsp. lactis</name>
    <name type="common">Streptococcus lactis</name>
    <dbReference type="NCBI Taxonomy" id="1360"/>
    <lineage>
        <taxon>Bacteria</taxon>
        <taxon>Bacillati</taxon>
        <taxon>Bacillota</taxon>
        <taxon>Bacilli</taxon>
        <taxon>Lactobacillales</taxon>
        <taxon>Streptococcaceae</taxon>
        <taxon>Lactococcus</taxon>
    </lineage>
</organism>
<dbReference type="RefSeq" id="WP_232238876.1">
    <property type="nucleotide sequence ID" value="NZ_BAABQR010000004.1"/>
</dbReference>
<evidence type="ECO:0000256" key="1">
    <source>
        <dbReference type="SAM" id="Phobius"/>
    </source>
</evidence>
<protein>
    <submittedName>
        <fullName evidence="2">Nucleosome-binding factor SPN, POB3 subunit</fullName>
    </submittedName>
</protein>
<evidence type="ECO:0000313" key="3">
    <source>
        <dbReference type="Proteomes" id="UP000031847"/>
    </source>
</evidence>
<keyword evidence="1" id="KW-1133">Transmembrane helix</keyword>